<dbReference type="EMBL" id="WHYR01000089">
    <property type="protein sequence ID" value="MQL53970.1"/>
    <property type="molecule type" value="Genomic_DNA"/>
</dbReference>
<evidence type="ECO:0000313" key="1">
    <source>
        <dbReference type="EMBL" id="MQL53970.1"/>
    </source>
</evidence>
<dbReference type="Proteomes" id="UP000441717">
    <property type="component" value="Unassembled WGS sequence"/>
</dbReference>
<accession>A0A6N7IV56</accession>
<dbReference type="RefSeq" id="WP_152948416.1">
    <property type="nucleotide sequence ID" value="NZ_WHYR01000089.1"/>
</dbReference>
<protein>
    <submittedName>
        <fullName evidence="1">Uncharacterized protein</fullName>
    </submittedName>
</protein>
<keyword evidence="2" id="KW-1185">Reference proteome</keyword>
<organism evidence="1 2">
    <name type="scientific">Desulfofundulus thermobenzoicus</name>
    <dbReference type="NCBI Taxonomy" id="29376"/>
    <lineage>
        <taxon>Bacteria</taxon>
        <taxon>Bacillati</taxon>
        <taxon>Bacillota</taxon>
        <taxon>Clostridia</taxon>
        <taxon>Eubacteriales</taxon>
        <taxon>Peptococcaceae</taxon>
        <taxon>Desulfofundulus</taxon>
    </lineage>
</organism>
<sequence>MQTFDIFLVEKMSYIQIGNGPFLGFCYVPTAQNFIERIVKNIPPSGLDRVLYLGYIGIKEAQLDEYLALKIECMPPFTHFTFAILFPAKNLLFLPSIFTATDVYITGSKHLWEIIDPTNTSKSDDIYSSLIEFCDKYAPQQLFSIKEGLDEALHSFYKDISNSTIQCSENFKRLVIEYFQYWK</sequence>
<reference evidence="1 2" key="1">
    <citation type="submission" date="2019-10" db="EMBL/GenBank/DDBJ databases">
        <title>Comparative genomics of sulfur disproportionating microorganisms.</title>
        <authorList>
            <person name="Ward L.M."/>
            <person name="Bertran E."/>
            <person name="Johnston D."/>
        </authorList>
    </citation>
    <scope>NUCLEOTIDE SEQUENCE [LARGE SCALE GENOMIC DNA]</scope>
    <source>
        <strain evidence="1 2">DSM 14055</strain>
    </source>
</reference>
<dbReference type="AlphaFoldDB" id="A0A6N7IV56"/>
<comment type="caution">
    <text evidence="1">The sequence shown here is derived from an EMBL/GenBank/DDBJ whole genome shotgun (WGS) entry which is preliminary data.</text>
</comment>
<name>A0A6N7IV56_9FIRM</name>
<gene>
    <name evidence="1" type="ORF">GFC01_17240</name>
</gene>
<evidence type="ECO:0000313" key="2">
    <source>
        <dbReference type="Proteomes" id="UP000441717"/>
    </source>
</evidence>
<proteinExistence type="predicted"/>